<gene>
    <name evidence="2" type="ORF">FHS30_000130</name>
</gene>
<evidence type="ECO:0000313" key="2">
    <source>
        <dbReference type="EMBL" id="MBB3166954.1"/>
    </source>
</evidence>
<dbReference type="RefSeq" id="WP_183907294.1">
    <property type="nucleotide sequence ID" value="NZ_JACHXZ010000001.1"/>
</dbReference>
<keyword evidence="1" id="KW-1133">Transmembrane helix</keyword>
<dbReference type="Proteomes" id="UP000559987">
    <property type="component" value="Unassembled WGS sequence"/>
</dbReference>
<protein>
    <submittedName>
        <fullName evidence="2">Uncharacterized protein</fullName>
    </submittedName>
</protein>
<feature type="transmembrane region" description="Helical" evidence="1">
    <location>
        <begin position="7"/>
        <end position="27"/>
    </location>
</feature>
<organism evidence="2 3">
    <name type="scientific">Simiduia aestuariiviva</name>
    <dbReference type="NCBI Taxonomy" id="1510459"/>
    <lineage>
        <taxon>Bacteria</taxon>
        <taxon>Pseudomonadati</taxon>
        <taxon>Pseudomonadota</taxon>
        <taxon>Gammaproteobacteria</taxon>
        <taxon>Cellvibrionales</taxon>
        <taxon>Cellvibrionaceae</taxon>
        <taxon>Simiduia</taxon>
    </lineage>
</organism>
<proteinExistence type="predicted"/>
<dbReference type="EMBL" id="JACHXZ010000001">
    <property type="protein sequence ID" value="MBB3166954.1"/>
    <property type="molecule type" value="Genomic_DNA"/>
</dbReference>
<keyword evidence="3" id="KW-1185">Reference proteome</keyword>
<accession>A0A839UFY7</accession>
<name>A0A839UFY7_9GAMM</name>
<dbReference type="AlphaFoldDB" id="A0A839UFY7"/>
<comment type="caution">
    <text evidence="2">The sequence shown here is derived from an EMBL/GenBank/DDBJ whole genome shotgun (WGS) entry which is preliminary data.</text>
</comment>
<keyword evidence="1" id="KW-0812">Transmembrane</keyword>
<sequence>MNIHKLAAYYFVSFIAIVLLLVVAAKIEGFFVDKTQHDVVATLNKAFEESGVNECFKNLSSYSTKTGTQTVDPAAIQDKVILIRLIGIFIKAALLVLGSYAMAWLVLTKSMHNKSNQQGPAAGTR</sequence>
<keyword evidence="1" id="KW-0472">Membrane</keyword>
<reference evidence="2 3" key="1">
    <citation type="submission" date="2020-08" db="EMBL/GenBank/DDBJ databases">
        <title>Genomic Encyclopedia of Type Strains, Phase III (KMG-III): the genomes of soil and plant-associated and newly described type strains.</title>
        <authorList>
            <person name="Whitman W."/>
        </authorList>
    </citation>
    <scope>NUCLEOTIDE SEQUENCE [LARGE SCALE GENOMIC DNA]</scope>
    <source>
        <strain evidence="2 3">CECT 8571</strain>
    </source>
</reference>
<evidence type="ECO:0000313" key="3">
    <source>
        <dbReference type="Proteomes" id="UP000559987"/>
    </source>
</evidence>
<evidence type="ECO:0000256" key="1">
    <source>
        <dbReference type="SAM" id="Phobius"/>
    </source>
</evidence>
<feature type="transmembrane region" description="Helical" evidence="1">
    <location>
        <begin position="81"/>
        <end position="107"/>
    </location>
</feature>